<dbReference type="InterPro" id="IPR020895">
    <property type="entry name" value="Frataxin_CS"/>
</dbReference>
<dbReference type="InterPro" id="IPR017789">
    <property type="entry name" value="Frataxin"/>
</dbReference>
<reference key="2">
    <citation type="submission" date="2011-08" db="EMBL/GenBank/DDBJ databases">
        <title>Genome sequence of Naumovozyma castellii.</title>
        <authorList>
            <person name="Gordon J.L."/>
            <person name="Armisen D."/>
            <person name="Proux-Wera E."/>
            <person name="OhEigeartaigh S.S."/>
            <person name="Byrne K.P."/>
            <person name="Wolfe K.H."/>
        </authorList>
    </citation>
    <scope>NUCLEOTIDE SEQUENCE</scope>
    <source>
        <strain>Type strain:CBS 4309</strain>
    </source>
</reference>
<dbReference type="NCBIfam" id="TIGR03421">
    <property type="entry name" value="FeS_CyaY"/>
    <property type="match status" value="1"/>
</dbReference>
<dbReference type="GO" id="GO:0051537">
    <property type="term" value="F:2 iron, 2 sulfur cluster binding"/>
    <property type="evidence" value="ECO:0007669"/>
    <property type="project" value="TreeGrafter"/>
</dbReference>
<dbReference type="GO" id="GO:0008198">
    <property type="term" value="F:ferrous iron binding"/>
    <property type="evidence" value="ECO:0007669"/>
    <property type="project" value="TreeGrafter"/>
</dbReference>
<dbReference type="EC" id="1.16.3.1" evidence="3"/>
<protein>
    <recommendedName>
        <fullName evidence="3">ferroxidase</fullName>
        <ecNumber evidence="3">1.16.3.1</ecNumber>
    </recommendedName>
</protein>
<dbReference type="AlphaFoldDB" id="G0VHE8"/>
<keyword evidence="11" id="KW-0496">Mitochondrion</keyword>
<dbReference type="GO" id="GO:0034986">
    <property type="term" value="F:iron chaperone activity"/>
    <property type="evidence" value="ECO:0007669"/>
    <property type="project" value="TreeGrafter"/>
</dbReference>
<sequence>MFKGSLQKILRSTALRATMIRVPLRTIFPKSPTVHKYLRTYFSVRNYSITTTKGDVIPDEVIDLPLQIYHSESDLFLENLMDKLELLSETDPDKWGTELELSHGVLTIDIPSLGTYIINKQPSNKQIWMSSPVSGPNRFDYYHKKWISLRDNEHLIDIINREFSGLIPAGHSL</sequence>
<dbReference type="NCBIfam" id="TIGR03422">
    <property type="entry name" value="mito_frataxin"/>
    <property type="match status" value="1"/>
</dbReference>
<dbReference type="HOGENOM" id="CLU_080880_2_4_1"/>
<gene>
    <name evidence="13" type="primary">NCAS0G03670</name>
    <name evidence="13" type="ordered locus">NCAS_0G03670</name>
</gene>
<dbReference type="GO" id="GO:0006826">
    <property type="term" value="P:iron ion transport"/>
    <property type="evidence" value="ECO:0007669"/>
    <property type="project" value="UniProtKB-KW"/>
</dbReference>
<name>G0VHE8_NAUCA</name>
<dbReference type="RefSeq" id="XP_003677606.1">
    <property type="nucleotide sequence ID" value="XM_003677558.1"/>
</dbReference>
<comment type="catalytic activity">
    <reaction evidence="12">
        <text>4 Fe(2+) + O2 + 4 H(+) = 4 Fe(3+) + 2 H2O</text>
        <dbReference type="Rhea" id="RHEA:11148"/>
        <dbReference type="ChEBI" id="CHEBI:15377"/>
        <dbReference type="ChEBI" id="CHEBI:15378"/>
        <dbReference type="ChEBI" id="CHEBI:15379"/>
        <dbReference type="ChEBI" id="CHEBI:29033"/>
        <dbReference type="ChEBI" id="CHEBI:29034"/>
        <dbReference type="EC" id="1.16.3.1"/>
    </reaction>
</comment>
<dbReference type="Proteomes" id="UP000001640">
    <property type="component" value="Chromosome 7"/>
</dbReference>
<evidence type="ECO:0000256" key="6">
    <source>
        <dbReference type="ARBA" id="ARBA00022496"/>
    </source>
</evidence>
<evidence type="ECO:0000313" key="13">
    <source>
        <dbReference type="EMBL" id="CCC71254.1"/>
    </source>
</evidence>
<keyword evidence="6" id="KW-0410">Iron transport</keyword>
<comment type="subcellular location">
    <subcellularLocation>
        <location evidence="1">Mitochondrion</location>
    </subcellularLocation>
</comment>
<keyword evidence="10" id="KW-0406">Ion transport</keyword>
<evidence type="ECO:0000256" key="9">
    <source>
        <dbReference type="ARBA" id="ARBA00023004"/>
    </source>
</evidence>
<dbReference type="GO" id="GO:0016226">
    <property type="term" value="P:iron-sulfur cluster assembly"/>
    <property type="evidence" value="ECO:0007669"/>
    <property type="project" value="InterPro"/>
</dbReference>
<dbReference type="InterPro" id="IPR002908">
    <property type="entry name" value="Frataxin/CyaY"/>
</dbReference>
<dbReference type="GO" id="GO:0006879">
    <property type="term" value="P:intracellular iron ion homeostasis"/>
    <property type="evidence" value="ECO:0007669"/>
    <property type="project" value="UniProtKB-KW"/>
</dbReference>
<organism evidence="13 14">
    <name type="scientific">Naumovozyma castellii</name>
    <name type="common">Yeast</name>
    <name type="synonym">Saccharomyces castellii</name>
    <dbReference type="NCBI Taxonomy" id="27288"/>
    <lineage>
        <taxon>Eukaryota</taxon>
        <taxon>Fungi</taxon>
        <taxon>Dikarya</taxon>
        <taxon>Ascomycota</taxon>
        <taxon>Saccharomycotina</taxon>
        <taxon>Saccharomycetes</taxon>
        <taxon>Saccharomycetales</taxon>
        <taxon>Saccharomycetaceae</taxon>
        <taxon>Naumovozyma</taxon>
    </lineage>
</organism>
<evidence type="ECO:0000256" key="5">
    <source>
        <dbReference type="ARBA" id="ARBA00022448"/>
    </source>
</evidence>
<dbReference type="GeneID" id="96904919"/>
<keyword evidence="5" id="KW-0813">Transport</keyword>
<evidence type="ECO:0000256" key="8">
    <source>
        <dbReference type="ARBA" id="ARBA00023002"/>
    </source>
</evidence>
<keyword evidence="8" id="KW-0560">Oxidoreductase</keyword>
<evidence type="ECO:0000256" key="3">
    <source>
        <dbReference type="ARBA" id="ARBA00013107"/>
    </source>
</evidence>
<proteinExistence type="inferred from homology"/>
<dbReference type="PANTHER" id="PTHR16821:SF2">
    <property type="entry name" value="FRATAXIN, MITOCHONDRIAL"/>
    <property type="match status" value="1"/>
</dbReference>
<comment type="similarity">
    <text evidence="2">Belongs to the frataxin family.</text>
</comment>
<evidence type="ECO:0000256" key="4">
    <source>
        <dbReference type="ARBA" id="ARBA00022434"/>
    </source>
</evidence>
<dbReference type="OrthoDB" id="1897642at2759"/>
<keyword evidence="7" id="KW-0809">Transit peptide</keyword>
<keyword evidence="4" id="KW-0409">Iron storage</keyword>
<evidence type="ECO:0000256" key="12">
    <source>
        <dbReference type="ARBA" id="ARBA00047990"/>
    </source>
</evidence>
<keyword evidence="9" id="KW-0408">Iron</keyword>
<evidence type="ECO:0000256" key="7">
    <source>
        <dbReference type="ARBA" id="ARBA00022946"/>
    </source>
</evidence>
<dbReference type="Pfam" id="PF01491">
    <property type="entry name" value="Frataxin_Cyay"/>
    <property type="match status" value="1"/>
</dbReference>
<evidence type="ECO:0000313" key="14">
    <source>
        <dbReference type="Proteomes" id="UP000001640"/>
    </source>
</evidence>
<dbReference type="OMA" id="SHRYNIN"/>
<dbReference type="InParanoid" id="G0VHE8"/>
<keyword evidence="14" id="KW-1185">Reference proteome</keyword>
<evidence type="ECO:0000256" key="10">
    <source>
        <dbReference type="ARBA" id="ARBA00023065"/>
    </source>
</evidence>
<dbReference type="PROSITE" id="PS01344">
    <property type="entry name" value="FRATAXIN_1"/>
    <property type="match status" value="1"/>
</dbReference>
<accession>G0VHE8</accession>
<dbReference type="eggNOG" id="KOG3413">
    <property type="taxonomic scope" value="Eukaryota"/>
</dbReference>
<dbReference type="GO" id="GO:0004322">
    <property type="term" value="F:ferroxidase activity"/>
    <property type="evidence" value="ECO:0007669"/>
    <property type="project" value="UniProtKB-EC"/>
</dbReference>
<evidence type="ECO:0000256" key="1">
    <source>
        <dbReference type="ARBA" id="ARBA00004173"/>
    </source>
</evidence>
<dbReference type="GO" id="GO:0008199">
    <property type="term" value="F:ferric iron binding"/>
    <property type="evidence" value="ECO:0007669"/>
    <property type="project" value="InterPro"/>
</dbReference>
<dbReference type="KEGG" id="ncs:NCAS_0G03670"/>
<dbReference type="GO" id="GO:0005739">
    <property type="term" value="C:mitochondrion"/>
    <property type="evidence" value="ECO:0007669"/>
    <property type="project" value="UniProtKB-SubCell"/>
</dbReference>
<evidence type="ECO:0000256" key="11">
    <source>
        <dbReference type="ARBA" id="ARBA00023128"/>
    </source>
</evidence>
<dbReference type="EMBL" id="HE576758">
    <property type="protein sequence ID" value="CCC71254.1"/>
    <property type="molecule type" value="Genomic_DNA"/>
</dbReference>
<dbReference type="Gene3D" id="3.30.920.10">
    <property type="entry name" value="Frataxin/CyaY"/>
    <property type="match status" value="1"/>
</dbReference>
<dbReference type="PROSITE" id="PS50810">
    <property type="entry name" value="FRATAXIN_2"/>
    <property type="match status" value="1"/>
</dbReference>
<dbReference type="SUPFAM" id="SSF55387">
    <property type="entry name" value="Frataxin/Nqo15-like"/>
    <property type="match status" value="1"/>
</dbReference>
<dbReference type="SMART" id="SM01219">
    <property type="entry name" value="Frataxin_Cyay"/>
    <property type="match status" value="1"/>
</dbReference>
<dbReference type="PANTHER" id="PTHR16821">
    <property type="entry name" value="FRATAXIN"/>
    <property type="match status" value="1"/>
</dbReference>
<dbReference type="InterPro" id="IPR036524">
    <property type="entry name" value="Frataxin/CyaY_sf"/>
</dbReference>
<reference evidence="13 14" key="1">
    <citation type="journal article" date="2011" name="Proc. Natl. Acad. Sci. U.S.A.">
        <title>Evolutionary erosion of yeast sex chromosomes by mating-type switching accidents.</title>
        <authorList>
            <person name="Gordon J.L."/>
            <person name="Armisen D."/>
            <person name="Proux-Wera E."/>
            <person name="Oheigeartaigh S.S."/>
            <person name="Byrne K.P."/>
            <person name="Wolfe K.H."/>
        </authorList>
    </citation>
    <scope>NUCLEOTIDE SEQUENCE [LARGE SCALE GENOMIC DNA]</scope>
    <source>
        <strain evidence="14">ATCC 76901 / BCRC 22586 / CBS 4309 / NBRC 1992 / NRRL Y-12630</strain>
    </source>
</reference>
<evidence type="ECO:0000256" key="2">
    <source>
        <dbReference type="ARBA" id="ARBA00008183"/>
    </source>
</evidence>
<dbReference type="STRING" id="1064592.G0VHE8"/>